<evidence type="ECO:0000313" key="3">
    <source>
        <dbReference type="Proteomes" id="UP000433876"/>
    </source>
</evidence>
<accession>A0A8S8ZFC0</accession>
<feature type="compositionally biased region" description="Polar residues" evidence="1">
    <location>
        <begin position="649"/>
        <end position="660"/>
    </location>
</feature>
<dbReference type="Proteomes" id="UP000433876">
    <property type="component" value="Unassembled WGS sequence"/>
</dbReference>
<dbReference type="EMBL" id="NMPR01000415">
    <property type="protein sequence ID" value="KAA8620642.1"/>
    <property type="molecule type" value="Genomic_DNA"/>
</dbReference>
<protein>
    <submittedName>
        <fullName evidence="2">Uncharacterized protein</fullName>
    </submittedName>
</protein>
<feature type="region of interest" description="Disordered" evidence="1">
    <location>
        <begin position="628"/>
        <end position="660"/>
    </location>
</feature>
<proteinExistence type="predicted"/>
<dbReference type="VEuPathDB" id="FungiDB:SMAC_09474"/>
<dbReference type="AlphaFoldDB" id="A0A8S8ZFC0"/>
<feature type="compositionally biased region" description="Low complexity" evidence="1">
    <location>
        <begin position="439"/>
        <end position="457"/>
    </location>
</feature>
<feature type="compositionally biased region" description="Acidic residues" evidence="1">
    <location>
        <begin position="488"/>
        <end position="500"/>
    </location>
</feature>
<gene>
    <name evidence="2" type="ORF">SMACR_09474</name>
</gene>
<evidence type="ECO:0000313" key="2">
    <source>
        <dbReference type="EMBL" id="KAA8620642.1"/>
    </source>
</evidence>
<comment type="caution">
    <text evidence="2">The sequence shown here is derived from an EMBL/GenBank/DDBJ whole genome shotgun (WGS) entry which is preliminary data.</text>
</comment>
<reference evidence="2 3" key="1">
    <citation type="submission" date="2017-07" db="EMBL/GenBank/DDBJ databases">
        <title>Genome sequence of the Sordaria macrospora wild type strain R19027.</title>
        <authorList>
            <person name="Nowrousian M."/>
            <person name="Teichert I."/>
            <person name="Kueck U."/>
        </authorList>
    </citation>
    <scope>NUCLEOTIDE SEQUENCE [LARGE SCALE GENOMIC DNA]</scope>
    <source>
        <strain evidence="2 3">R19027</strain>
        <tissue evidence="2">Mycelium</tissue>
    </source>
</reference>
<feature type="compositionally biased region" description="Acidic residues" evidence="1">
    <location>
        <begin position="509"/>
        <end position="525"/>
    </location>
</feature>
<organism evidence="2 3">
    <name type="scientific">Sordaria macrospora</name>
    <dbReference type="NCBI Taxonomy" id="5147"/>
    <lineage>
        <taxon>Eukaryota</taxon>
        <taxon>Fungi</taxon>
        <taxon>Dikarya</taxon>
        <taxon>Ascomycota</taxon>
        <taxon>Pezizomycotina</taxon>
        <taxon>Sordariomycetes</taxon>
        <taxon>Sordariomycetidae</taxon>
        <taxon>Sordariales</taxon>
        <taxon>Sordariaceae</taxon>
        <taxon>Sordaria</taxon>
    </lineage>
</organism>
<sequence>MADKPQPPPRKRYIQSMDDFWRLEKEALNPPENGAATPVDLPKTNEERMVWVDQLITSFRNMSNICDSTADNHGHIRFVREELTDKDAERMAWKILAEMEACESRSASHAQTRIIKAVFKDFTTRMRIFLAVMDCCKAAVANLFQPSIVERFVYNPVTELNTKLSNLHTNQIKAHNVRIADAVKKHGSASFDHNTCEVKDGNGRVLVVLPRPQKRRIAEFFPADLLPHAKAKRAYRRRVQAPANNQSDADNEPNGDNNPDLDNHPSGNNEHIFDDEHDDEGNAANILQDDNEPIAPNAQPVHVASGLSVNERAFISSMVNHELGRAGGAGSSPFVLQGQGNTGHQTRLQPADQASLFAVRGHVFHHHANGQGGPAGVGSSSHSHNQHRNGNINALYHMPQKRNLSNVLGPDAAQPEPKKAKILTATMSNGSVNKMSMDNANTSNVSVNNGSNVAHNVYGEDATNGESEDDSNEESNGSDNDSDKNEDAESYDDTDYDEDGDNHASRDDDDHEYGDNSYGDDDNGEASDNGESRYGENHEHGGNNPHTDSNYQAGDNWIDWFTANPHGNDNGGPAGMDLFPNHQGFAGQGHPTQAPVPGPVPGQTFEGSHQSSGGAPHTAPLVNVDNSFQQSYPASSRAQRQAFDGAGAHQSNTGGSHCWR</sequence>
<feature type="compositionally biased region" description="Polar residues" evidence="1">
    <location>
        <begin position="628"/>
        <end position="639"/>
    </location>
</feature>
<evidence type="ECO:0000256" key="1">
    <source>
        <dbReference type="SAM" id="MobiDB-lite"/>
    </source>
</evidence>
<feature type="region of interest" description="Disordered" evidence="1">
    <location>
        <begin position="238"/>
        <end position="284"/>
    </location>
</feature>
<feature type="region of interest" description="Disordered" evidence="1">
    <location>
        <begin position="434"/>
        <end position="552"/>
    </location>
</feature>
<name>A0A8S8ZFC0_SORMA</name>
<feature type="compositionally biased region" description="Basic and acidic residues" evidence="1">
    <location>
        <begin position="530"/>
        <end position="541"/>
    </location>
</feature>